<dbReference type="Pfam" id="PF07690">
    <property type="entry name" value="MFS_1"/>
    <property type="match status" value="1"/>
</dbReference>
<evidence type="ECO:0000256" key="5">
    <source>
        <dbReference type="SAM" id="Phobius"/>
    </source>
</evidence>
<dbReference type="Proteomes" id="UP000632774">
    <property type="component" value="Unassembled WGS sequence"/>
</dbReference>
<feature type="transmembrane region" description="Helical" evidence="5">
    <location>
        <begin position="379"/>
        <end position="397"/>
    </location>
</feature>
<name>A0ABR9XGI1_9SPHI</name>
<evidence type="ECO:0000313" key="7">
    <source>
        <dbReference type="EMBL" id="MBE9666494.1"/>
    </source>
</evidence>
<sequence length="415" mass="45271">MTNITTQRANINMLFLVLVASLGYFVDIYDLLIFSIVRVKSLTEIGVPVTEIKTQGTFIINVQMFGLLLGGILWGIIGDKLGRIKVLFGSILLYSIANFLNSYVHSVNMYAVVRFFAGIGLAGELGAGITLVSETMSKEKRGYGTMIVAIVGLFGAVLANIVAKDYGWQNAYRVGGVLGIVLLALRMGTFESGMFKNAEKSNVSRGNFLMLFNDRKRFLKYLYCILIGAPLWYVVGVLVTLSPEFGKALGAKEVLNAGDGVLYTYIGISVGDLFAGLLAQLTKSRRLTMLIFLLLSVITVVIYLSSKGITASQFTWICFFMGCSVGYWATFVTIASEQFGTNLRATVTTTVPNFVRGALIPINALFGLFTAHYGMISSGYIMMGLLTIVALFSLSQLKETFGKDLNYMEGDVTPV</sequence>
<evidence type="ECO:0000256" key="1">
    <source>
        <dbReference type="ARBA" id="ARBA00004141"/>
    </source>
</evidence>
<comment type="caution">
    <text evidence="7">The sequence shown here is derived from an EMBL/GenBank/DDBJ whole genome shotgun (WGS) entry which is preliminary data.</text>
</comment>
<organism evidence="7 8">
    <name type="scientific">Mucilaginibacter boryungensis</name>
    <dbReference type="NCBI Taxonomy" id="768480"/>
    <lineage>
        <taxon>Bacteria</taxon>
        <taxon>Pseudomonadati</taxon>
        <taxon>Bacteroidota</taxon>
        <taxon>Sphingobacteriia</taxon>
        <taxon>Sphingobacteriales</taxon>
        <taxon>Sphingobacteriaceae</taxon>
        <taxon>Mucilaginibacter</taxon>
    </lineage>
</organism>
<feature type="domain" description="Major facilitator superfamily (MFS) profile" evidence="6">
    <location>
        <begin position="16"/>
        <end position="401"/>
    </location>
</feature>
<protein>
    <submittedName>
        <fullName evidence="7">MFS transporter</fullName>
    </submittedName>
</protein>
<gene>
    <name evidence="7" type="ORF">IRJ18_08995</name>
</gene>
<keyword evidence="3 5" id="KW-1133">Transmembrane helix</keyword>
<dbReference type="EMBL" id="JADFFM010000001">
    <property type="protein sequence ID" value="MBE9666494.1"/>
    <property type="molecule type" value="Genomic_DNA"/>
</dbReference>
<dbReference type="PROSITE" id="PS50850">
    <property type="entry name" value="MFS"/>
    <property type="match status" value="1"/>
</dbReference>
<proteinExistence type="predicted"/>
<feature type="transmembrane region" description="Helical" evidence="5">
    <location>
        <begin position="12"/>
        <end position="37"/>
    </location>
</feature>
<keyword evidence="8" id="KW-1185">Reference proteome</keyword>
<feature type="transmembrane region" description="Helical" evidence="5">
    <location>
        <begin position="311"/>
        <end position="334"/>
    </location>
</feature>
<feature type="transmembrane region" description="Helical" evidence="5">
    <location>
        <begin position="354"/>
        <end position="373"/>
    </location>
</feature>
<dbReference type="PANTHER" id="PTHR23508">
    <property type="entry name" value="CARBOXYLIC ACID TRANSPORTER PROTEIN HOMOLOG"/>
    <property type="match status" value="1"/>
</dbReference>
<comment type="subcellular location">
    <subcellularLocation>
        <location evidence="1">Membrane</location>
        <topology evidence="1">Multi-pass membrane protein</topology>
    </subcellularLocation>
</comment>
<feature type="transmembrane region" description="Helical" evidence="5">
    <location>
        <begin position="84"/>
        <end position="104"/>
    </location>
</feature>
<evidence type="ECO:0000256" key="3">
    <source>
        <dbReference type="ARBA" id="ARBA00022989"/>
    </source>
</evidence>
<accession>A0ABR9XGI1</accession>
<dbReference type="InterPro" id="IPR011701">
    <property type="entry name" value="MFS"/>
</dbReference>
<feature type="transmembrane region" description="Helical" evidence="5">
    <location>
        <begin position="261"/>
        <end position="280"/>
    </location>
</feature>
<feature type="transmembrane region" description="Helical" evidence="5">
    <location>
        <begin position="287"/>
        <end position="305"/>
    </location>
</feature>
<dbReference type="InterPro" id="IPR036259">
    <property type="entry name" value="MFS_trans_sf"/>
</dbReference>
<feature type="transmembrane region" description="Helical" evidence="5">
    <location>
        <begin position="57"/>
        <end position="77"/>
    </location>
</feature>
<dbReference type="InterPro" id="IPR020846">
    <property type="entry name" value="MFS_dom"/>
</dbReference>
<evidence type="ECO:0000256" key="4">
    <source>
        <dbReference type="ARBA" id="ARBA00023136"/>
    </source>
</evidence>
<evidence type="ECO:0000256" key="2">
    <source>
        <dbReference type="ARBA" id="ARBA00022692"/>
    </source>
</evidence>
<dbReference type="RefSeq" id="WP_194105847.1">
    <property type="nucleotide sequence ID" value="NZ_JADFFM010000001.1"/>
</dbReference>
<feature type="transmembrane region" description="Helical" evidence="5">
    <location>
        <begin position="143"/>
        <end position="163"/>
    </location>
</feature>
<reference evidence="7 8" key="1">
    <citation type="submission" date="2020-10" db="EMBL/GenBank/DDBJ databases">
        <title>Mucilaginibacter mali sp. nov., isolated from rhizosphere soil of apple orchard.</title>
        <authorList>
            <person name="Lee J.-S."/>
            <person name="Kim H.S."/>
            <person name="Kim J.-S."/>
        </authorList>
    </citation>
    <scope>NUCLEOTIDE SEQUENCE [LARGE SCALE GENOMIC DNA]</scope>
    <source>
        <strain evidence="7 8">KCTC 23157</strain>
    </source>
</reference>
<keyword evidence="2 5" id="KW-0812">Transmembrane</keyword>
<dbReference type="Gene3D" id="1.20.1250.20">
    <property type="entry name" value="MFS general substrate transporter like domains"/>
    <property type="match status" value="2"/>
</dbReference>
<evidence type="ECO:0000259" key="6">
    <source>
        <dbReference type="PROSITE" id="PS50850"/>
    </source>
</evidence>
<evidence type="ECO:0000313" key="8">
    <source>
        <dbReference type="Proteomes" id="UP000632774"/>
    </source>
</evidence>
<keyword evidence="4 5" id="KW-0472">Membrane</keyword>
<dbReference type="PANTHER" id="PTHR23508:SF10">
    <property type="entry name" value="CARBOXYLIC ACID TRANSPORTER PROTEIN HOMOLOG"/>
    <property type="match status" value="1"/>
</dbReference>
<feature type="transmembrane region" description="Helical" evidence="5">
    <location>
        <begin position="221"/>
        <end position="241"/>
    </location>
</feature>
<dbReference type="SUPFAM" id="SSF103473">
    <property type="entry name" value="MFS general substrate transporter"/>
    <property type="match status" value="1"/>
</dbReference>
<feature type="transmembrane region" description="Helical" evidence="5">
    <location>
        <begin position="110"/>
        <end position="131"/>
    </location>
</feature>